<evidence type="ECO:0000313" key="1">
    <source>
        <dbReference type="EMBL" id="KAF0928141.1"/>
    </source>
</evidence>
<evidence type="ECO:0000313" key="2">
    <source>
        <dbReference type="Proteomes" id="UP000479710"/>
    </source>
</evidence>
<reference evidence="1 2" key="1">
    <citation type="submission" date="2019-11" db="EMBL/GenBank/DDBJ databases">
        <title>Whole genome sequence of Oryza granulata.</title>
        <authorList>
            <person name="Li W."/>
        </authorList>
    </citation>
    <scope>NUCLEOTIDE SEQUENCE [LARGE SCALE GENOMIC DNA]</scope>
    <source>
        <strain evidence="2">cv. Menghai</strain>
        <tissue evidence="1">Leaf</tissue>
    </source>
</reference>
<keyword evidence="2" id="KW-1185">Reference proteome</keyword>
<organism evidence="1 2">
    <name type="scientific">Oryza meyeriana var. granulata</name>
    <dbReference type="NCBI Taxonomy" id="110450"/>
    <lineage>
        <taxon>Eukaryota</taxon>
        <taxon>Viridiplantae</taxon>
        <taxon>Streptophyta</taxon>
        <taxon>Embryophyta</taxon>
        <taxon>Tracheophyta</taxon>
        <taxon>Spermatophyta</taxon>
        <taxon>Magnoliopsida</taxon>
        <taxon>Liliopsida</taxon>
        <taxon>Poales</taxon>
        <taxon>Poaceae</taxon>
        <taxon>BOP clade</taxon>
        <taxon>Oryzoideae</taxon>
        <taxon>Oryzeae</taxon>
        <taxon>Oryzinae</taxon>
        <taxon>Oryza</taxon>
        <taxon>Oryza meyeriana</taxon>
    </lineage>
</organism>
<dbReference type="AlphaFoldDB" id="A0A6G1EU44"/>
<name>A0A6G1EU44_9ORYZ</name>
<proteinExistence type="predicted"/>
<accession>A0A6G1EU44</accession>
<dbReference type="Proteomes" id="UP000479710">
    <property type="component" value="Unassembled WGS sequence"/>
</dbReference>
<protein>
    <submittedName>
        <fullName evidence="1">Uncharacterized protein</fullName>
    </submittedName>
</protein>
<sequence>MALAAARWCCDYGGEAVQTEVRSTRLVSRVPCEYAGEVAHLGVLGVRRAAVCATAELEQSAGATSVVAVSGRIEAR</sequence>
<comment type="caution">
    <text evidence="1">The sequence shown here is derived from an EMBL/GenBank/DDBJ whole genome shotgun (WGS) entry which is preliminary data.</text>
</comment>
<gene>
    <name evidence="1" type="ORF">E2562_038048</name>
</gene>
<dbReference type="EMBL" id="SPHZ02000003">
    <property type="protein sequence ID" value="KAF0928141.1"/>
    <property type="molecule type" value="Genomic_DNA"/>
</dbReference>